<dbReference type="AlphaFoldDB" id="A0A0D2NN09"/>
<name>A0A0D2NN09_9CHLO</name>
<dbReference type="InterPro" id="IPR029063">
    <property type="entry name" value="SAM-dependent_MTases_sf"/>
</dbReference>
<keyword evidence="2" id="KW-1185">Reference proteome</keyword>
<dbReference type="EMBL" id="KK100436">
    <property type="protein sequence ID" value="KIZ05951.1"/>
    <property type="molecule type" value="Genomic_DNA"/>
</dbReference>
<dbReference type="GeneID" id="25734889"/>
<organism evidence="1 2">
    <name type="scientific">Monoraphidium neglectum</name>
    <dbReference type="NCBI Taxonomy" id="145388"/>
    <lineage>
        <taxon>Eukaryota</taxon>
        <taxon>Viridiplantae</taxon>
        <taxon>Chlorophyta</taxon>
        <taxon>core chlorophytes</taxon>
        <taxon>Chlorophyceae</taxon>
        <taxon>CS clade</taxon>
        <taxon>Sphaeropleales</taxon>
        <taxon>Selenastraceae</taxon>
        <taxon>Monoraphidium</taxon>
    </lineage>
</organism>
<protein>
    <submittedName>
        <fullName evidence="1">Uncharacterized protein</fullName>
    </submittedName>
</protein>
<accession>A0A0D2NN09</accession>
<evidence type="ECO:0000313" key="2">
    <source>
        <dbReference type="Proteomes" id="UP000054498"/>
    </source>
</evidence>
<dbReference type="PANTHER" id="PTHR14614:SF123">
    <property type="entry name" value="OS04G0645500 PROTEIN"/>
    <property type="match status" value="1"/>
</dbReference>
<dbReference type="OrthoDB" id="413520at2759"/>
<dbReference type="KEGG" id="mng:MNEG_2011"/>
<dbReference type="Gene3D" id="3.40.50.150">
    <property type="entry name" value="Vaccinia Virus protein VP39"/>
    <property type="match status" value="1"/>
</dbReference>
<evidence type="ECO:0000313" key="1">
    <source>
        <dbReference type="EMBL" id="KIZ05951.1"/>
    </source>
</evidence>
<dbReference type="PANTHER" id="PTHR14614">
    <property type="entry name" value="HEPATOCELLULAR CARCINOMA-ASSOCIATED ANTIGEN"/>
    <property type="match status" value="1"/>
</dbReference>
<gene>
    <name evidence="1" type="ORF">MNEG_2011</name>
</gene>
<sequence>MVADIRLAASGEAHAEAAGRVSVAELDWSQPGHFTGGGEGGMGVVRGPYDYILAADCVYHEHLLRHLYHAVMALSNERTVILIANERRSESVQRAFLDLFSPSFTFKRVRWSGLSGAQGPLACSSSTTTPHTALWQCL</sequence>
<proteinExistence type="predicted"/>
<dbReference type="InterPro" id="IPR019410">
    <property type="entry name" value="Methyltransf_16"/>
</dbReference>
<dbReference type="Proteomes" id="UP000054498">
    <property type="component" value="Unassembled WGS sequence"/>
</dbReference>
<dbReference type="Pfam" id="PF10294">
    <property type="entry name" value="Methyltransf_16"/>
    <property type="match status" value="1"/>
</dbReference>
<reference evidence="1 2" key="1">
    <citation type="journal article" date="2013" name="BMC Genomics">
        <title>Reconstruction of the lipid metabolism for the microalga Monoraphidium neglectum from its genome sequence reveals characteristics suitable for biofuel production.</title>
        <authorList>
            <person name="Bogen C."/>
            <person name="Al-Dilaimi A."/>
            <person name="Albersmeier A."/>
            <person name="Wichmann J."/>
            <person name="Grundmann M."/>
            <person name="Rupp O."/>
            <person name="Lauersen K.J."/>
            <person name="Blifernez-Klassen O."/>
            <person name="Kalinowski J."/>
            <person name="Goesmann A."/>
            <person name="Mussgnug J.H."/>
            <person name="Kruse O."/>
        </authorList>
    </citation>
    <scope>NUCLEOTIDE SEQUENCE [LARGE SCALE GENOMIC DNA]</scope>
    <source>
        <strain evidence="1 2">SAG 48.87</strain>
    </source>
</reference>
<dbReference type="RefSeq" id="XP_013904970.1">
    <property type="nucleotide sequence ID" value="XM_014049516.1"/>
</dbReference>